<comment type="caution">
    <text evidence="2">The sequence shown here is derived from an EMBL/GenBank/DDBJ whole genome shotgun (WGS) entry which is preliminary data.</text>
</comment>
<proteinExistence type="predicted"/>
<feature type="region of interest" description="Disordered" evidence="1">
    <location>
        <begin position="319"/>
        <end position="347"/>
    </location>
</feature>
<accession>A0AAE8NI54</accession>
<dbReference type="EMBL" id="UARD01000028">
    <property type="protein sequence ID" value="SPV21901.1"/>
    <property type="molecule type" value="Genomic_DNA"/>
</dbReference>
<sequence>MVRDVAAREDRRVARRAEFVDDDAVVDRQPRVARERCVQRKADAGHREIGVDRRAVGERRAYLRRIVRLCVERRERRAEPYVDAVRAMQVEQEIRHDLRHRAAAQPRRAFDHDRLDAELARGRRDFEADPAAADHEHAPARAQLLAECGRFVERAQVMQVRRLHERVRQAARRAAGRDHEAVVFDLAAAFGTHHAARTVDRRGAFRLPRLDVQRVELVGTHDAHGFDVGVAGQHGLRQRRPLVRQMRLVGNHHETARKTFRAQRLQRPAGGLAAADHNDRARRGVRLCVLFAHDLRSVMNLPSGAFACFCRRVLPSRPPSTAHSANTVGPGSNSRGCHSGVSMSSSA</sequence>
<dbReference type="Proteomes" id="UP000250416">
    <property type="component" value="Unassembled WGS sequence"/>
</dbReference>
<evidence type="ECO:0000313" key="3">
    <source>
        <dbReference type="Proteomes" id="UP000250416"/>
    </source>
</evidence>
<evidence type="ECO:0000313" key="2">
    <source>
        <dbReference type="EMBL" id="SPV21901.1"/>
    </source>
</evidence>
<name>A0AAE8NI54_BURCE</name>
<reference evidence="2 3" key="1">
    <citation type="submission" date="2018-06" db="EMBL/GenBank/DDBJ databases">
        <authorList>
            <consortium name="Pathogen Informatics"/>
            <person name="Doyle S."/>
        </authorList>
    </citation>
    <scope>NUCLEOTIDE SEQUENCE [LARGE SCALE GENOMIC DNA]</scope>
    <source>
        <strain evidence="2 3">NCTC10661</strain>
    </source>
</reference>
<evidence type="ECO:0000256" key="1">
    <source>
        <dbReference type="SAM" id="MobiDB-lite"/>
    </source>
</evidence>
<organism evidence="2 3">
    <name type="scientific">Burkholderia cepacia</name>
    <name type="common">Pseudomonas cepacia</name>
    <dbReference type="NCBI Taxonomy" id="292"/>
    <lineage>
        <taxon>Bacteria</taxon>
        <taxon>Pseudomonadati</taxon>
        <taxon>Pseudomonadota</taxon>
        <taxon>Betaproteobacteria</taxon>
        <taxon>Burkholderiales</taxon>
        <taxon>Burkholderiaceae</taxon>
        <taxon>Burkholderia</taxon>
        <taxon>Burkholderia cepacia complex</taxon>
    </lineage>
</organism>
<protein>
    <submittedName>
        <fullName evidence="2">Uncharacterized protein</fullName>
    </submittedName>
</protein>
<gene>
    <name evidence="2" type="ORF">NCTC10661_04863</name>
</gene>
<dbReference type="AlphaFoldDB" id="A0AAE8NI54"/>